<evidence type="ECO:0000256" key="1">
    <source>
        <dbReference type="ARBA" id="ARBA00004370"/>
    </source>
</evidence>
<keyword evidence="3 6" id="KW-1133">Transmembrane helix</keyword>
<name>A0A316TUA3_9ACTN</name>
<dbReference type="Proteomes" id="UP000245507">
    <property type="component" value="Unassembled WGS sequence"/>
</dbReference>
<keyword evidence="2 6" id="KW-0812">Transmembrane</keyword>
<organism evidence="7 8">
    <name type="scientific">Nocardioides silvaticus</name>
    <dbReference type="NCBI Taxonomy" id="2201891"/>
    <lineage>
        <taxon>Bacteria</taxon>
        <taxon>Bacillati</taxon>
        <taxon>Actinomycetota</taxon>
        <taxon>Actinomycetes</taxon>
        <taxon>Propionibacteriales</taxon>
        <taxon>Nocardioidaceae</taxon>
        <taxon>Nocardioides</taxon>
    </lineage>
</organism>
<sequence>MCVAWIAPSAMGYSRYVITGGSMTGSIDKGSVVFEKPVAVEDLEVGDVITYQPPAGAGTQDLVTHRIIAMEPAEGGGTLFTTQGDANPQPDPWHFKLVDEDQPVVQFSVPHAGWVFIALADRTTRLVLIGGPAALIALGALAQLLGALRPARREEEPAPVAADTEAAVPVLV</sequence>
<evidence type="ECO:0000256" key="6">
    <source>
        <dbReference type="SAM" id="Phobius"/>
    </source>
</evidence>
<gene>
    <name evidence="7" type="ORF">DJ010_11675</name>
</gene>
<evidence type="ECO:0000313" key="7">
    <source>
        <dbReference type="EMBL" id="PWN03086.1"/>
    </source>
</evidence>
<dbReference type="AlphaFoldDB" id="A0A316TUA3"/>
<dbReference type="EMBL" id="QGDD01000004">
    <property type="protein sequence ID" value="PWN03086.1"/>
    <property type="molecule type" value="Genomic_DNA"/>
</dbReference>
<dbReference type="NCBIfam" id="TIGR02228">
    <property type="entry name" value="sigpep_I_arch"/>
    <property type="match status" value="1"/>
</dbReference>
<dbReference type="OrthoDB" id="4315104at2"/>
<dbReference type="CDD" id="cd06530">
    <property type="entry name" value="S26_SPase_I"/>
    <property type="match status" value="1"/>
</dbReference>
<evidence type="ECO:0000256" key="4">
    <source>
        <dbReference type="ARBA" id="ARBA00023136"/>
    </source>
</evidence>
<comment type="caution">
    <text evidence="7">The sequence shown here is derived from an EMBL/GenBank/DDBJ whole genome shotgun (WGS) entry which is preliminary data.</text>
</comment>
<evidence type="ECO:0000256" key="3">
    <source>
        <dbReference type="ARBA" id="ARBA00022989"/>
    </source>
</evidence>
<dbReference type="GO" id="GO:0004252">
    <property type="term" value="F:serine-type endopeptidase activity"/>
    <property type="evidence" value="ECO:0007669"/>
    <property type="project" value="UniProtKB-UniRule"/>
</dbReference>
<dbReference type="InterPro" id="IPR019533">
    <property type="entry name" value="Peptidase_S26"/>
</dbReference>
<dbReference type="InterPro" id="IPR036286">
    <property type="entry name" value="LexA/Signal_pep-like_sf"/>
</dbReference>
<dbReference type="InterPro" id="IPR001733">
    <property type="entry name" value="Peptidase_S26B"/>
</dbReference>
<keyword evidence="8" id="KW-1185">Reference proteome</keyword>
<reference evidence="7 8" key="1">
    <citation type="submission" date="2018-05" db="EMBL/GenBank/DDBJ databases">
        <title>Nocardioides silvaticus genome.</title>
        <authorList>
            <person name="Li C."/>
            <person name="Wang G."/>
        </authorList>
    </citation>
    <scope>NUCLEOTIDE SEQUENCE [LARGE SCALE GENOMIC DNA]</scope>
    <source>
        <strain evidence="7 8">CCTCC AB 2018079</strain>
    </source>
</reference>
<dbReference type="GO" id="GO:0009003">
    <property type="term" value="F:signal peptidase activity"/>
    <property type="evidence" value="ECO:0007669"/>
    <property type="project" value="UniProtKB-EC"/>
</dbReference>
<feature type="transmembrane region" description="Helical" evidence="6">
    <location>
        <begin position="126"/>
        <end position="148"/>
    </location>
</feature>
<proteinExistence type="predicted"/>
<evidence type="ECO:0000256" key="2">
    <source>
        <dbReference type="ARBA" id="ARBA00022692"/>
    </source>
</evidence>
<protein>
    <recommendedName>
        <fullName evidence="5">Signal peptidase I</fullName>
        <ecNumber evidence="5">3.4.21.89</ecNumber>
    </recommendedName>
</protein>
<accession>A0A316TUA3</accession>
<dbReference type="SUPFAM" id="SSF51306">
    <property type="entry name" value="LexA/Signal peptidase"/>
    <property type="match status" value="1"/>
</dbReference>
<evidence type="ECO:0000313" key="8">
    <source>
        <dbReference type="Proteomes" id="UP000245507"/>
    </source>
</evidence>
<dbReference type="GO" id="GO:0006465">
    <property type="term" value="P:signal peptide processing"/>
    <property type="evidence" value="ECO:0007669"/>
    <property type="project" value="UniProtKB-UniRule"/>
</dbReference>
<dbReference type="GO" id="GO:0016020">
    <property type="term" value="C:membrane"/>
    <property type="evidence" value="ECO:0007669"/>
    <property type="project" value="UniProtKB-SubCell"/>
</dbReference>
<dbReference type="EC" id="3.4.21.89" evidence="5"/>
<evidence type="ECO:0000256" key="5">
    <source>
        <dbReference type="NCBIfam" id="TIGR02228"/>
    </source>
</evidence>
<comment type="subcellular location">
    <subcellularLocation>
        <location evidence="1">Membrane</location>
    </subcellularLocation>
</comment>
<keyword evidence="4 6" id="KW-0472">Membrane</keyword>